<keyword evidence="2" id="KW-1185">Reference proteome</keyword>
<reference evidence="1" key="1">
    <citation type="journal article" date="2019" name="bioRxiv">
        <title>The Genome of the Zebra Mussel, Dreissena polymorpha: A Resource for Invasive Species Research.</title>
        <authorList>
            <person name="McCartney M.A."/>
            <person name="Auch B."/>
            <person name="Kono T."/>
            <person name="Mallez S."/>
            <person name="Zhang Y."/>
            <person name="Obille A."/>
            <person name="Becker A."/>
            <person name="Abrahante J.E."/>
            <person name="Garbe J."/>
            <person name="Badalamenti J.P."/>
            <person name="Herman A."/>
            <person name="Mangelson H."/>
            <person name="Liachko I."/>
            <person name="Sullivan S."/>
            <person name="Sone E.D."/>
            <person name="Koren S."/>
            <person name="Silverstein K.A.T."/>
            <person name="Beckman K.B."/>
            <person name="Gohl D.M."/>
        </authorList>
    </citation>
    <scope>NUCLEOTIDE SEQUENCE</scope>
    <source>
        <strain evidence="1">Duluth1</strain>
        <tissue evidence="1">Whole animal</tissue>
    </source>
</reference>
<sequence>MEDELLRGIQVSAEQCTVLQNATVNQASNTTWVDQRKGRITASSRDFNRRRILRFDASKLKTTRF</sequence>
<comment type="caution">
    <text evidence="1">The sequence shown here is derived from an EMBL/GenBank/DDBJ whole genome shotgun (WGS) entry which is preliminary data.</text>
</comment>
<dbReference type="EMBL" id="JAIWYP010000001">
    <property type="protein sequence ID" value="KAH3890142.1"/>
    <property type="molecule type" value="Genomic_DNA"/>
</dbReference>
<reference evidence="1" key="2">
    <citation type="submission" date="2020-11" db="EMBL/GenBank/DDBJ databases">
        <authorList>
            <person name="McCartney M.A."/>
            <person name="Auch B."/>
            <person name="Kono T."/>
            <person name="Mallez S."/>
            <person name="Becker A."/>
            <person name="Gohl D.M."/>
            <person name="Silverstein K.A.T."/>
            <person name="Koren S."/>
            <person name="Bechman K.B."/>
            <person name="Herman A."/>
            <person name="Abrahante J.E."/>
            <person name="Garbe J."/>
        </authorList>
    </citation>
    <scope>NUCLEOTIDE SEQUENCE</scope>
    <source>
        <strain evidence="1">Duluth1</strain>
        <tissue evidence="1">Whole animal</tissue>
    </source>
</reference>
<dbReference type="AlphaFoldDB" id="A0A9D4NBA1"/>
<evidence type="ECO:0000313" key="2">
    <source>
        <dbReference type="Proteomes" id="UP000828390"/>
    </source>
</evidence>
<accession>A0A9D4NBA1</accession>
<dbReference type="Proteomes" id="UP000828390">
    <property type="component" value="Unassembled WGS sequence"/>
</dbReference>
<evidence type="ECO:0000313" key="1">
    <source>
        <dbReference type="EMBL" id="KAH3890142.1"/>
    </source>
</evidence>
<gene>
    <name evidence="1" type="ORF">DPMN_014214</name>
</gene>
<protein>
    <submittedName>
        <fullName evidence="1">Uncharacterized protein</fullName>
    </submittedName>
</protein>
<proteinExistence type="predicted"/>
<organism evidence="1 2">
    <name type="scientific">Dreissena polymorpha</name>
    <name type="common">Zebra mussel</name>
    <name type="synonym">Mytilus polymorpha</name>
    <dbReference type="NCBI Taxonomy" id="45954"/>
    <lineage>
        <taxon>Eukaryota</taxon>
        <taxon>Metazoa</taxon>
        <taxon>Spiralia</taxon>
        <taxon>Lophotrochozoa</taxon>
        <taxon>Mollusca</taxon>
        <taxon>Bivalvia</taxon>
        <taxon>Autobranchia</taxon>
        <taxon>Heteroconchia</taxon>
        <taxon>Euheterodonta</taxon>
        <taxon>Imparidentia</taxon>
        <taxon>Neoheterodontei</taxon>
        <taxon>Myida</taxon>
        <taxon>Dreissenoidea</taxon>
        <taxon>Dreissenidae</taxon>
        <taxon>Dreissena</taxon>
    </lineage>
</organism>
<name>A0A9D4NBA1_DREPO</name>